<evidence type="ECO:0000313" key="2">
    <source>
        <dbReference type="Proteomes" id="UP000284779"/>
    </source>
</evidence>
<protein>
    <submittedName>
        <fullName evidence="1">Uncharacterized protein</fullName>
    </submittedName>
</protein>
<comment type="caution">
    <text evidence="1">The sequence shown here is derived from an EMBL/GenBank/DDBJ whole genome shotgun (WGS) entry which is preliminary data.</text>
</comment>
<dbReference type="EMBL" id="QSFD01000005">
    <property type="protein sequence ID" value="RHA18717.1"/>
    <property type="molecule type" value="Genomic_DNA"/>
</dbReference>
<dbReference type="AlphaFoldDB" id="A0A413R8Y2"/>
<keyword evidence="2" id="KW-1185">Reference proteome</keyword>
<reference evidence="1 2" key="1">
    <citation type="submission" date="2018-08" db="EMBL/GenBank/DDBJ databases">
        <title>A genome reference for cultivated species of the human gut microbiota.</title>
        <authorList>
            <person name="Zou Y."/>
            <person name="Xue W."/>
            <person name="Luo G."/>
        </authorList>
    </citation>
    <scope>NUCLEOTIDE SEQUENCE [LARGE SCALE GENOMIC DNA]</scope>
    <source>
        <strain evidence="1 2">AM44-11BH</strain>
    </source>
</reference>
<organism evidence="1 2">
    <name type="scientific">Eubacterium ventriosum</name>
    <dbReference type="NCBI Taxonomy" id="39496"/>
    <lineage>
        <taxon>Bacteria</taxon>
        <taxon>Bacillati</taxon>
        <taxon>Bacillota</taxon>
        <taxon>Clostridia</taxon>
        <taxon>Eubacteriales</taxon>
        <taxon>Eubacteriaceae</taxon>
        <taxon>Eubacterium</taxon>
    </lineage>
</organism>
<dbReference type="Proteomes" id="UP000284779">
    <property type="component" value="Unassembled WGS sequence"/>
</dbReference>
<evidence type="ECO:0000313" key="1">
    <source>
        <dbReference type="EMBL" id="RHA18717.1"/>
    </source>
</evidence>
<proteinExistence type="predicted"/>
<accession>A0A413R8Y2</accession>
<sequence>MKQIVEKNESREITYLFQALEKEWERSGKTVTNRKLNQDAIDMFSEYYVRKVKEYEREQEKDETKSIKKMVKTIKDMSILLRITKKICAKSNMKDQIEKDYITIELDKDERNCLENIIGSED</sequence>
<dbReference type="RefSeq" id="WP_117970474.1">
    <property type="nucleotide sequence ID" value="NZ_CAUBDO010000003.1"/>
</dbReference>
<gene>
    <name evidence="1" type="ORF">DW944_06505</name>
</gene>
<name>A0A413R8Y2_9FIRM</name>